<dbReference type="Gene3D" id="1.10.1660.10">
    <property type="match status" value="1"/>
</dbReference>
<evidence type="ECO:0000256" key="2">
    <source>
        <dbReference type="SAM" id="MobiDB-lite"/>
    </source>
</evidence>
<protein>
    <submittedName>
        <fullName evidence="4">MerR family transcriptional regulator</fullName>
    </submittedName>
</protein>
<organism evidence="4 5">
    <name type="scientific">Streptomonospora wellingtoniae</name>
    <dbReference type="NCBI Taxonomy" id="3075544"/>
    <lineage>
        <taxon>Bacteria</taxon>
        <taxon>Bacillati</taxon>
        <taxon>Actinomycetota</taxon>
        <taxon>Actinomycetes</taxon>
        <taxon>Streptosporangiales</taxon>
        <taxon>Nocardiopsidaceae</taxon>
        <taxon>Streptomonospora</taxon>
    </lineage>
</organism>
<keyword evidence="1" id="KW-0238">DNA-binding</keyword>
<evidence type="ECO:0000259" key="3">
    <source>
        <dbReference type="PROSITE" id="PS50937"/>
    </source>
</evidence>
<dbReference type="PRINTS" id="PR00040">
    <property type="entry name" value="HTHMERR"/>
</dbReference>
<keyword evidence="5" id="KW-1185">Reference proteome</keyword>
<feature type="compositionally biased region" description="Gly residues" evidence="2">
    <location>
        <begin position="285"/>
        <end position="299"/>
    </location>
</feature>
<name>A0ABU2KSD8_9ACTN</name>
<accession>A0ABU2KSD8</accession>
<dbReference type="EMBL" id="JAVREK010000007">
    <property type="protein sequence ID" value="MDT0302192.1"/>
    <property type="molecule type" value="Genomic_DNA"/>
</dbReference>
<dbReference type="RefSeq" id="WP_311544682.1">
    <property type="nucleotide sequence ID" value="NZ_JAVREK010000007.1"/>
</dbReference>
<comment type="caution">
    <text evidence="4">The sequence shown here is derived from an EMBL/GenBank/DDBJ whole genome shotgun (WGS) entry which is preliminary data.</text>
</comment>
<evidence type="ECO:0000313" key="4">
    <source>
        <dbReference type="EMBL" id="MDT0302192.1"/>
    </source>
</evidence>
<feature type="region of interest" description="Disordered" evidence="2">
    <location>
        <begin position="251"/>
        <end position="299"/>
    </location>
</feature>
<dbReference type="InterPro" id="IPR047057">
    <property type="entry name" value="MerR_fam"/>
</dbReference>
<feature type="compositionally biased region" description="Low complexity" evidence="2">
    <location>
        <begin position="261"/>
        <end position="284"/>
    </location>
</feature>
<sequence>MAEYRIDELARLAGTTVRNVRVYQDRGLLSPPRREGRVGIYTEAHLARLRLIGQLLKRGYTFANISELVTVWERGGDLNDILGFESAMGDPWSDEIPGYVTMRELREMFPGQVSAPNVTRSLRLGLLEREGLRFRVPSPRLLNAGAELVAAGMELSTVLDISERLKERVGALAGELVRAVADHILAEHAPQGILQGDEIAETATLVRRLRPLAQTAVDAMLADAMARSLHEVMGEHFAEVLEHINERKGAAAGTAGGGAGAPDRAAPDDAPGAGAPDRAAPDDAPGGGAPGSGAGRRSA</sequence>
<feature type="domain" description="HTH merR-type" evidence="3">
    <location>
        <begin position="3"/>
        <end position="71"/>
    </location>
</feature>
<proteinExistence type="predicted"/>
<dbReference type="PANTHER" id="PTHR30204:SF93">
    <property type="entry name" value="HTH MERR-TYPE DOMAIN-CONTAINING PROTEIN"/>
    <property type="match status" value="1"/>
</dbReference>
<evidence type="ECO:0000256" key="1">
    <source>
        <dbReference type="ARBA" id="ARBA00023125"/>
    </source>
</evidence>
<dbReference type="CDD" id="cd04778">
    <property type="entry name" value="HTH_MerR-like_sg2"/>
    <property type="match status" value="1"/>
</dbReference>
<dbReference type="Pfam" id="PF13411">
    <property type="entry name" value="MerR_1"/>
    <property type="match status" value="1"/>
</dbReference>
<dbReference type="SMART" id="SM00422">
    <property type="entry name" value="HTH_MERR"/>
    <property type="match status" value="1"/>
</dbReference>
<gene>
    <name evidence="4" type="ORF">RM446_08730</name>
</gene>
<evidence type="ECO:0000313" key="5">
    <source>
        <dbReference type="Proteomes" id="UP001183226"/>
    </source>
</evidence>
<dbReference type="SUPFAM" id="SSF46955">
    <property type="entry name" value="Putative DNA-binding domain"/>
    <property type="match status" value="1"/>
</dbReference>
<reference evidence="5" key="1">
    <citation type="submission" date="2023-07" db="EMBL/GenBank/DDBJ databases">
        <title>30 novel species of actinomycetes from the DSMZ collection.</title>
        <authorList>
            <person name="Nouioui I."/>
        </authorList>
    </citation>
    <scope>NUCLEOTIDE SEQUENCE [LARGE SCALE GENOMIC DNA]</scope>
    <source>
        <strain evidence="5">DSM 45055</strain>
    </source>
</reference>
<dbReference type="InterPro" id="IPR000551">
    <property type="entry name" value="MerR-type_HTH_dom"/>
</dbReference>
<dbReference type="InterPro" id="IPR009061">
    <property type="entry name" value="DNA-bd_dom_put_sf"/>
</dbReference>
<dbReference type="PROSITE" id="PS50937">
    <property type="entry name" value="HTH_MERR_2"/>
    <property type="match status" value="1"/>
</dbReference>
<dbReference type="Proteomes" id="UP001183226">
    <property type="component" value="Unassembled WGS sequence"/>
</dbReference>
<dbReference type="PANTHER" id="PTHR30204">
    <property type="entry name" value="REDOX-CYCLING DRUG-SENSING TRANSCRIPTIONAL ACTIVATOR SOXR"/>
    <property type="match status" value="1"/>
</dbReference>